<evidence type="ECO:0000256" key="2">
    <source>
        <dbReference type="SAM" id="MobiDB-lite"/>
    </source>
</evidence>
<evidence type="ECO:0000313" key="4">
    <source>
        <dbReference type="EMBL" id="KXT12493.1"/>
    </source>
</evidence>
<comment type="caution">
    <text evidence="4">The sequence shown here is derived from an EMBL/GenBank/DDBJ whole genome shotgun (WGS) entry which is preliminary data.</text>
</comment>
<dbReference type="PANTHER" id="PTHR10281:SF115">
    <property type="entry name" value="BINDING PROTEIN, PUTATIVE (AFU_ORTHOLOGUE AFUA_4G06240)-RELATED"/>
    <property type="match status" value="1"/>
</dbReference>
<keyword evidence="5" id="KW-1185">Reference proteome</keyword>
<evidence type="ECO:0000313" key="5">
    <source>
        <dbReference type="Proteomes" id="UP000073492"/>
    </source>
</evidence>
<sequence length="238" mass="26268">MPGFEPKTPVNLDPPKDDIISLDHLSKCDGTHEGYPTYVAIKGTVFDVTGNKAYGPEGSYKVFAGKDASRALAQSSLKAEEARPDWYDLSDEHKKVLNDWYTFFSKRYNIKGKVEGATNTGEGTQLGMSAQQKNHKRQQTQKKSQDAKPKIPYPFTLRPNFTPSKSERRSHSQPQLSLLGTAHHSLLRAWLTDLIGADPFALDRPGSETLVIWIVASEVAVLDKASAGVAAVKKLKID</sequence>
<feature type="compositionally biased region" description="Polar residues" evidence="2">
    <location>
        <begin position="119"/>
        <end position="132"/>
    </location>
</feature>
<dbReference type="Proteomes" id="UP000073492">
    <property type="component" value="Unassembled WGS sequence"/>
</dbReference>
<dbReference type="SUPFAM" id="SSF55856">
    <property type="entry name" value="Cytochrome b5-like heme/steroid binding domain"/>
    <property type="match status" value="1"/>
</dbReference>
<dbReference type="InterPro" id="IPR050577">
    <property type="entry name" value="MAPR/NEUFC/NENF-like"/>
</dbReference>
<dbReference type="Pfam" id="PF00173">
    <property type="entry name" value="Cyt-b5"/>
    <property type="match status" value="1"/>
</dbReference>
<dbReference type="InterPro" id="IPR036400">
    <property type="entry name" value="Cyt_B5-like_heme/steroid_sf"/>
</dbReference>
<reference evidence="4 5" key="1">
    <citation type="submission" date="2015-07" db="EMBL/GenBank/DDBJ databases">
        <title>Comparative genomics of the Sigatoka disease complex on banana suggests a link between parallel evolutionary changes in Pseudocercospora fijiensis and Pseudocercospora eumusae and increased virulence on the banana host.</title>
        <authorList>
            <person name="Chang T.-C."/>
            <person name="Salvucci A."/>
            <person name="Crous P.W."/>
            <person name="Stergiopoulos I."/>
        </authorList>
    </citation>
    <scope>NUCLEOTIDE SEQUENCE [LARGE SCALE GENOMIC DNA]</scope>
    <source>
        <strain evidence="4 5">CBS 116634</strain>
    </source>
</reference>
<dbReference type="OrthoDB" id="899at2759"/>
<dbReference type="PANTHER" id="PTHR10281">
    <property type="entry name" value="MEMBRANE-ASSOCIATED PROGESTERONE RECEPTOR COMPONENT-RELATED"/>
    <property type="match status" value="1"/>
</dbReference>
<organism evidence="4 5">
    <name type="scientific">Pseudocercospora musae</name>
    <dbReference type="NCBI Taxonomy" id="113226"/>
    <lineage>
        <taxon>Eukaryota</taxon>
        <taxon>Fungi</taxon>
        <taxon>Dikarya</taxon>
        <taxon>Ascomycota</taxon>
        <taxon>Pezizomycotina</taxon>
        <taxon>Dothideomycetes</taxon>
        <taxon>Dothideomycetidae</taxon>
        <taxon>Mycosphaerellales</taxon>
        <taxon>Mycosphaerellaceae</taxon>
        <taxon>Pseudocercospora</taxon>
    </lineage>
</organism>
<dbReference type="AlphaFoldDB" id="A0A139ICL0"/>
<dbReference type="GO" id="GO:0005783">
    <property type="term" value="C:endoplasmic reticulum"/>
    <property type="evidence" value="ECO:0007669"/>
    <property type="project" value="TreeGrafter"/>
</dbReference>
<evidence type="ECO:0000259" key="3">
    <source>
        <dbReference type="SMART" id="SM01117"/>
    </source>
</evidence>
<dbReference type="GO" id="GO:0016020">
    <property type="term" value="C:membrane"/>
    <property type="evidence" value="ECO:0007669"/>
    <property type="project" value="TreeGrafter"/>
</dbReference>
<name>A0A139ICL0_9PEZI</name>
<dbReference type="SMART" id="SM01117">
    <property type="entry name" value="Cyt-b5"/>
    <property type="match status" value="1"/>
</dbReference>
<feature type="region of interest" description="Disordered" evidence="2">
    <location>
        <begin position="119"/>
        <end position="174"/>
    </location>
</feature>
<accession>A0A139ICL0</accession>
<comment type="similarity">
    <text evidence="1">Belongs to the cytochrome b5 family. MAPR subfamily.</text>
</comment>
<gene>
    <name evidence="4" type="ORF">AC579_7346</name>
</gene>
<evidence type="ECO:0000256" key="1">
    <source>
        <dbReference type="ARBA" id="ARBA00038357"/>
    </source>
</evidence>
<dbReference type="InterPro" id="IPR001199">
    <property type="entry name" value="Cyt_B5-like_heme/steroid-bd"/>
</dbReference>
<dbReference type="GO" id="GO:0020037">
    <property type="term" value="F:heme binding"/>
    <property type="evidence" value="ECO:0007669"/>
    <property type="project" value="UniProtKB-ARBA"/>
</dbReference>
<proteinExistence type="inferred from homology"/>
<feature type="domain" description="Cytochrome b5 heme-binding" evidence="3">
    <location>
        <begin position="20"/>
        <end position="115"/>
    </location>
</feature>
<protein>
    <recommendedName>
        <fullName evidence="3">Cytochrome b5 heme-binding domain-containing protein</fullName>
    </recommendedName>
</protein>
<dbReference type="Gene3D" id="3.10.120.10">
    <property type="entry name" value="Cytochrome b5-like heme/steroid binding domain"/>
    <property type="match status" value="1"/>
</dbReference>
<dbReference type="STRING" id="113226.A0A139ICL0"/>
<dbReference type="FunFam" id="3.10.120.10:FF:000003">
    <property type="entry name" value="membrane-associated progesterone receptor component 1"/>
    <property type="match status" value="1"/>
</dbReference>
<dbReference type="EMBL" id="LFZO01000150">
    <property type="protein sequence ID" value="KXT12493.1"/>
    <property type="molecule type" value="Genomic_DNA"/>
</dbReference>